<dbReference type="GeneID" id="27682616"/>
<accession>A0A0A2K961</accession>
<dbReference type="Proteomes" id="UP000030143">
    <property type="component" value="Unassembled WGS sequence"/>
</dbReference>
<dbReference type="VEuPathDB" id="FungiDB:PEXP_003970"/>
<reference evidence="2 3" key="1">
    <citation type="journal article" date="2015" name="Mol. Plant Microbe Interact.">
        <title>Genome, transcriptome, and functional analyses of Penicillium expansum provide new insights into secondary metabolism and pathogenicity.</title>
        <authorList>
            <person name="Ballester A.R."/>
            <person name="Marcet-Houben M."/>
            <person name="Levin E."/>
            <person name="Sela N."/>
            <person name="Selma-Lazaro C."/>
            <person name="Carmona L."/>
            <person name="Wisniewski M."/>
            <person name="Droby S."/>
            <person name="Gonzalez-Candelas L."/>
            <person name="Gabaldon T."/>
        </authorList>
    </citation>
    <scope>NUCLEOTIDE SEQUENCE [LARGE SCALE GENOMIC DNA]</scope>
    <source>
        <strain evidence="2 3">MD-8</strain>
    </source>
</reference>
<feature type="compositionally biased region" description="Basic and acidic residues" evidence="1">
    <location>
        <begin position="78"/>
        <end position="88"/>
    </location>
</feature>
<evidence type="ECO:0000313" key="3">
    <source>
        <dbReference type="Proteomes" id="UP000030143"/>
    </source>
</evidence>
<organism evidence="2 3">
    <name type="scientific">Penicillium expansum</name>
    <name type="common">Blue mold rot fungus</name>
    <dbReference type="NCBI Taxonomy" id="27334"/>
    <lineage>
        <taxon>Eukaryota</taxon>
        <taxon>Fungi</taxon>
        <taxon>Dikarya</taxon>
        <taxon>Ascomycota</taxon>
        <taxon>Pezizomycotina</taxon>
        <taxon>Eurotiomycetes</taxon>
        <taxon>Eurotiomycetidae</taxon>
        <taxon>Eurotiales</taxon>
        <taxon>Aspergillaceae</taxon>
        <taxon>Penicillium</taxon>
    </lineage>
</organism>
<dbReference type="STRING" id="27334.A0A0A2K961"/>
<dbReference type="RefSeq" id="XP_016601894.1">
    <property type="nucleotide sequence ID" value="XM_016747196.1"/>
</dbReference>
<evidence type="ECO:0000256" key="1">
    <source>
        <dbReference type="SAM" id="MobiDB-lite"/>
    </source>
</evidence>
<proteinExistence type="predicted"/>
<dbReference type="EMBL" id="JQFZ01000060">
    <property type="protein sequence ID" value="KGO60910.1"/>
    <property type="molecule type" value="Genomic_DNA"/>
</dbReference>
<protein>
    <submittedName>
        <fullName evidence="2">Uncharacterized protein</fullName>
    </submittedName>
</protein>
<gene>
    <name evidence="2" type="ORF">PEX2_099260</name>
</gene>
<evidence type="ECO:0000313" key="2">
    <source>
        <dbReference type="EMBL" id="KGO60910.1"/>
    </source>
</evidence>
<name>A0A0A2K961_PENEN</name>
<dbReference type="HOGENOM" id="CLU_044617_0_0_1"/>
<dbReference type="AlphaFoldDB" id="A0A0A2K961"/>
<keyword evidence="3" id="KW-1185">Reference proteome</keyword>
<comment type="caution">
    <text evidence="2">The sequence shown here is derived from an EMBL/GenBank/DDBJ whole genome shotgun (WGS) entry which is preliminary data.</text>
</comment>
<sequence length="358" mass="41455">MDVMAILDLRVQNTKVARDLEEENQNANHLLLREPEWRQSSVNPQCLINDIGPPCGSMSPQHNDTLKSSQEQNAQLTHEMKKQLKDSQEQNAQLRHQMKEQGKIILDLRKKHEKAMGRFEQHTANITCELEEQAKKISDLECQKGKLVYVLEEQAKRISDLEGQNRKPVLNLEGQANRISDLEFQNDMLVRDLEDHINIASALEKRGTKIKEVFGAFASTMLSELEYQEELINNMSLDDGKFLLPSHNTLVHLVEIIEQWTADDEDSDMLFDLEDETQFEYLYTELLSRFNEQSCKVKIQGMKLDRQKIMIDEQTSTIFELEAQKRKLAGDLEEQNENVAWLLECSGENSRECTSCWD</sequence>
<feature type="compositionally biased region" description="Polar residues" evidence="1">
    <location>
        <begin position="58"/>
        <end position="76"/>
    </location>
</feature>
<feature type="region of interest" description="Disordered" evidence="1">
    <location>
        <begin position="56"/>
        <end position="92"/>
    </location>
</feature>